<protein>
    <submittedName>
        <fullName evidence="2">Uncharacterized protein</fullName>
    </submittedName>
</protein>
<dbReference type="PANTHER" id="PTHR15136">
    <property type="entry name" value="STROMAL INTERACTION MOLECULE HOMOLOG"/>
    <property type="match status" value="1"/>
</dbReference>
<feature type="region of interest" description="Disordered" evidence="1">
    <location>
        <begin position="140"/>
        <end position="169"/>
    </location>
</feature>
<name>A0AAD3DZV7_9CHLO</name>
<gene>
    <name evidence="2" type="ORF">Agub_g13128</name>
</gene>
<reference evidence="2 3" key="1">
    <citation type="journal article" date="2021" name="Sci. Rep.">
        <title>Genome sequencing of the multicellular alga Astrephomene provides insights into convergent evolution of germ-soma differentiation.</title>
        <authorList>
            <person name="Yamashita S."/>
            <person name="Yamamoto K."/>
            <person name="Matsuzaki R."/>
            <person name="Suzuki S."/>
            <person name="Yamaguchi H."/>
            <person name="Hirooka S."/>
            <person name="Minakuchi Y."/>
            <person name="Miyagishima S."/>
            <person name="Kawachi M."/>
            <person name="Toyoda A."/>
            <person name="Nozaki H."/>
        </authorList>
    </citation>
    <scope>NUCLEOTIDE SEQUENCE [LARGE SCALE GENOMIC DNA]</scope>
    <source>
        <strain evidence="2 3">NIES-4017</strain>
    </source>
</reference>
<dbReference type="InterPro" id="IPR037608">
    <property type="entry name" value="STIM1/2"/>
</dbReference>
<comment type="caution">
    <text evidence="2">The sequence shown here is derived from an EMBL/GenBank/DDBJ whole genome shotgun (WGS) entry which is preliminary data.</text>
</comment>
<feature type="non-terminal residue" evidence="2">
    <location>
        <position position="1"/>
    </location>
</feature>
<dbReference type="GO" id="GO:0005783">
    <property type="term" value="C:endoplasmic reticulum"/>
    <property type="evidence" value="ECO:0007669"/>
    <property type="project" value="TreeGrafter"/>
</dbReference>
<evidence type="ECO:0000256" key="1">
    <source>
        <dbReference type="SAM" id="MobiDB-lite"/>
    </source>
</evidence>
<dbReference type="Proteomes" id="UP001054857">
    <property type="component" value="Unassembled WGS sequence"/>
</dbReference>
<dbReference type="AlphaFoldDB" id="A0AAD3DZV7"/>
<evidence type="ECO:0000313" key="3">
    <source>
        <dbReference type="Proteomes" id="UP001054857"/>
    </source>
</evidence>
<dbReference type="GO" id="GO:0005509">
    <property type="term" value="F:calcium ion binding"/>
    <property type="evidence" value="ECO:0007669"/>
    <property type="project" value="TreeGrafter"/>
</dbReference>
<evidence type="ECO:0000313" key="2">
    <source>
        <dbReference type="EMBL" id="GFR50893.1"/>
    </source>
</evidence>
<feature type="compositionally biased region" description="Low complexity" evidence="1">
    <location>
        <begin position="150"/>
        <end position="159"/>
    </location>
</feature>
<dbReference type="GO" id="GO:0006874">
    <property type="term" value="P:intracellular calcium ion homeostasis"/>
    <property type="evidence" value="ECO:0007669"/>
    <property type="project" value="TreeGrafter"/>
</dbReference>
<dbReference type="GO" id="GO:0005246">
    <property type="term" value="F:calcium channel regulator activity"/>
    <property type="evidence" value="ECO:0007669"/>
    <property type="project" value="InterPro"/>
</dbReference>
<accession>A0AAD3DZV7</accession>
<dbReference type="GO" id="GO:0005886">
    <property type="term" value="C:plasma membrane"/>
    <property type="evidence" value="ECO:0007669"/>
    <property type="project" value="TreeGrafter"/>
</dbReference>
<organism evidence="2 3">
    <name type="scientific">Astrephomene gubernaculifera</name>
    <dbReference type="NCBI Taxonomy" id="47775"/>
    <lineage>
        <taxon>Eukaryota</taxon>
        <taxon>Viridiplantae</taxon>
        <taxon>Chlorophyta</taxon>
        <taxon>core chlorophytes</taxon>
        <taxon>Chlorophyceae</taxon>
        <taxon>CS clade</taxon>
        <taxon>Chlamydomonadales</taxon>
        <taxon>Astrephomenaceae</taxon>
        <taxon>Astrephomene</taxon>
    </lineage>
</organism>
<dbReference type="PANTHER" id="PTHR15136:SF13">
    <property type="entry name" value="SAM DOMAIN-CONTAINING PROTEIN"/>
    <property type="match status" value="1"/>
</dbReference>
<dbReference type="GO" id="GO:0002115">
    <property type="term" value="P:store-operated calcium entry"/>
    <property type="evidence" value="ECO:0007669"/>
    <property type="project" value="TreeGrafter"/>
</dbReference>
<keyword evidence="3" id="KW-1185">Reference proteome</keyword>
<dbReference type="EMBL" id="BMAR01000042">
    <property type="protein sequence ID" value="GFR50893.1"/>
    <property type="molecule type" value="Genomic_DNA"/>
</dbReference>
<proteinExistence type="predicted"/>
<sequence>DRVCAIPGCGRKLDLRHFREYSRRHYCGRCQQTVCGAHTAYSPHGATGSCGHESRCVCSICFTHFNPAYQHFLRQRNTLQPPQAPKQGGVTAGAGAGCEAAALSRAGTAAGQQLDPTGADKSAAKLLWERAATKLKAVTRFRKKGGEAQGGAAARAARGPTPNMEPVVE</sequence>